<protein>
    <recommendedName>
        <fullName evidence="1">R13L1/DRL21-like LRR repeat region domain-containing protein</fullName>
    </recommendedName>
</protein>
<proteinExistence type="predicted"/>
<sequence>MWIALGFIQQPHEQEWTMEDIGGRIFAMHLLKYSKHREAYAYYIWAPKDLKIIPEEIGNLIHLRCLKIVIQNLTMLQKSLCNLYHLQYIISESPGEPSQPKVVDFLPSDINNLSNLRYVKLSKKCISSICRIGKLKSLRELNMFDLRDVSGYRIGELEDMNDLCKLGINCLENVKDAEEACSAKLCAKRRLTDLTLCWSNTDSRNTDLDENVLDNLHPSKCPRNLSIKTYMGESSAIWMNNVNPNFNLEIIELRDCLECETLPPFGQLPFLSH</sequence>
<dbReference type="InterPro" id="IPR032675">
    <property type="entry name" value="LRR_dom_sf"/>
</dbReference>
<evidence type="ECO:0000259" key="1">
    <source>
        <dbReference type="Pfam" id="PF25019"/>
    </source>
</evidence>
<feature type="domain" description="R13L1/DRL21-like LRR repeat region" evidence="1">
    <location>
        <begin position="154"/>
        <end position="272"/>
    </location>
</feature>
<dbReference type="PANTHER" id="PTHR47186:SF3">
    <property type="entry name" value="OS09G0267800 PROTEIN"/>
    <property type="match status" value="1"/>
</dbReference>
<gene>
    <name evidence="2" type="ORF">IEQ34_008668</name>
</gene>
<dbReference type="AlphaFoldDB" id="A0AAV7H0I2"/>
<dbReference type="Proteomes" id="UP000775213">
    <property type="component" value="Unassembled WGS sequence"/>
</dbReference>
<dbReference type="SUPFAM" id="SSF52058">
    <property type="entry name" value="L domain-like"/>
    <property type="match status" value="1"/>
</dbReference>
<dbReference type="Gene3D" id="3.80.10.10">
    <property type="entry name" value="Ribonuclease Inhibitor"/>
    <property type="match status" value="1"/>
</dbReference>
<reference evidence="2 3" key="1">
    <citation type="journal article" date="2021" name="Hortic Res">
        <title>Chromosome-scale assembly of the Dendrobium chrysotoxum genome enhances the understanding of orchid evolution.</title>
        <authorList>
            <person name="Zhang Y."/>
            <person name="Zhang G.Q."/>
            <person name="Zhang D."/>
            <person name="Liu X.D."/>
            <person name="Xu X.Y."/>
            <person name="Sun W.H."/>
            <person name="Yu X."/>
            <person name="Zhu X."/>
            <person name="Wang Z.W."/>
            <person name="Zhao X."/>
            <person name="Zhong W.Y."/>
            <person name="Chen H."/>
            <person name="Yin W.L."/>
            <person name="Huang T."/>
            <person name="Niu S.C."/>
            <person name="Liu Z.J."/>
        </authorList>
    </citation>
    <scope>NUCLEOTIDE SEQUENCE [LARGE SCALE GENOMIC DNA]</scope>
    <source>
        <strain evidence="2">Lindl</strain>
    </source>
</reference>
<dbReference type="PANTHER" id="PTHR47186">
    <property type="entry name" value="LEUCINE-RICH REPEAT-CONTAINING PROTEIN 57"/>
    <property type="match status" value="1"/>
</dbReference>
<dbReference type="Pfam" id="PF25019">
    <property type="entry name" value="LRR_R13L1-DRL21"/>
    <property type="match status" value="1"/>
</dbReference>
<comment type="caution">
    <text evidence="2">The sequence shown here is derived from an EMBL/GenBank/DDBJ whole genome shotgun (WGS) entry which is preliminary data.</text>
</comment>
<keyword evidence="3" id="KW-1185">Reference proteome</keyword>
<name>A0AAV7H0I2_DENCH</name>
<accession>A0AAV7H0I2</accession>
<dbReference type="InterPro" id="IPR056789">
    <property type="entry name" value="LRR_R13L1-DRL21"/>
</dbReference>
<dbReference type="EMBL" id="JAGFBR010000009">
    <property type="protein sequence ID" value="KAH0461093.1"/>
    <property type="molecule type" value="Genomic_DNA"/>
</dbReference>
<evidence type="ECO:0000313" key="2">
    <source>
        <dbReference type="EMBL" id="KAH0461093.1"/>
    </source>
</evidence>
<organism evidence="2 3">
    <name type="scientific">Dendrobium chrysotoxum</name>
    <name type="common">Orchid</name>
    <dbReference type="NCBI Taxonomy" id="161865"/>
    <lineage>
        <taxon>Eukaryota</taxon>
        <taxon>Viridiplantae</taxon>
        <taxon>Streptophyta</taxon>
        <taxon>Embryophyta</taxon>
        <taxon>Tracheophyta</taxon>
        <taxon>Spermatophyta</taxon>
        <taxon>Magnoliopsida</taxon>
        <taxon>Liliopsida</taxon>
        <taxon>Asparagales</taxon>
        <taxon>Orchidaceae</taxon>
        <taxon>Epidendroideae</taxon>
        <taxon>Malaxideae</taxon>
        <taxon>Dendrobiinae</taxon>
        <taxon>Dendrobium</taxon>
    </lineage>
</organism>
<evidence type="ECO:0000313" key="3">
    <source>
        <dbReference type="Proteomes" id="UP000775213"/>
    </source>
</evidence>